<dbReference type="Proteomes" id="UP000479132">
    <property type="component" value="Unassembled WGS sequence"/>
</dbReference>
<feature type="transmembrane region" description="Helical" evidence="1">
    <location>
        <begin position="113"/>
        <end position="133"/>
    </location>
</feature>
<dbReference type="PANTHER" id="PTHR43592">
    <property type="entry name" value="CAAX AMINO TERMINAL PROTEASE"/>
    <property type="match status" value="1"/>
</dbReference>
<reference evidence="3 4" key="1">
    <citation type="submission" date="2020-02" db="EMBL/GenBank/DDBJ databases">
        <title>Aliifodinibius halophilus 2W32, complete genome.</title>
        <authorList>
            <person name="Li Y."/>
            <person name="Wu S."/>
        </authorList>
    </citation>
    <scope>NUCLEOTIDE SEQUENCE [LARGE SCALE GENOMIC DNA]</scope>
    <source>
        <strain evidence="3 4">2W32</strain>
    </source>
</reference>
<feature type="transmembrane region" description="Helical" evidence="1">
    <location>
        <begin position="242"/>
        <end position="260"/>
    </location>
</feature>
<keyword evidence="3" id="KW-0378">Hydrolase</keyword>
<evidence type="ECO:0000256" key="1">
    <source>
        <dbReference type="SAM" id="Phobius"/>
    </source>
</evidence>
<keyword evidence="1" id="KW-0472">Membrane</keyword>
<name>A0A6M1TFR9_9BACT</name>
<evidence type="ECO:0000313" key="4">
    <source>
        <dbReference type="Proteomes" id="UP000479132"/>
    </source>
</evidence>
<sequence length="301" mass="33977">MSEEHYTSWAERNGFADWALAILWIIGAFVLFQVTANVVGILLIVWQQGGTFDPAQIEKLVTENIDLLFIGNSTGQILFLGLATWFFARLHVSSRGRPSFFRFNFNPDTPSKIVLTIALIFAIQPFVWFLSWLNAMVPAPEFLSEMQNTQMQMIEDFLKGDHLVWLTLFHVALVPAVCEEVLYRGYVMRALEKSWGIWPAIIVSGIFFGMYHIQPTNLLPLATLGMVFAFITWTSRSILPAMVAHLVNNGGSVLVGTYYPDSAFAEITPESMPPIEAVIPSLLISGFIVYFMYNQYTKRAT</sequence>
<dbReference type="GO" id="GO:0080120">
    <property type="term" value="P:CAAX-box protein maturation"/>
    <property type="evidence" value="ECO:0007669"/>
    <property type="project" value="UniProtKB-ARBA"/>
</dbReference>
<keyword evidence="1" id="KW-0812">Transmembrane</keyword>
<feature type="transmembrane region" description="Helical" evidence="1">
    <location>
        <begin position="67"/>
        <end position="92"/>
    </location>
</feature>
<dbReference type="GO" id="GO:0008237">
    <property type="term" value="F:metallopeptidase activity"/>
    <property type="evidence" value="ECO:0007669"/>
    <property type="project" value="UniProtKB-KW"/>
</dbReference>
<evidence type="ECO:0000259" key="2">
    <source>
        <dbReference type="Pfam" id="PF02517"/>
    </source>
</evidence>
<dbReference type="GO" id="GO:0006508">
    <property type="term" value="P:proteolysis"/>
    <property type="evidence" value="ECO:0007669"/>
    <property type="project" value="UniProtKB-KW"/>
</dbReference>
<feature type="transmembrane region" description="Helical" evidence="1">
    <location>
        <begin position="219"/>
        <end position="235"/>
    </location>
</feature>
<keyword evidence="4" id="KW-1185">Reference proteome</keyword>
<dbReference type="InterPro" id="IPR003675">
    <property type="entry name" value="Rce1/LyrA-like_dom"/>
</dbReference>
<feature type="domain" description="CAAX prenyl protease 2/Lysostaphin resistance protein A-like" evidence="2">
    <location>
        <begin position="164"/>
        <end position="249"/>
    </location>
</feature>
<dbReference type="GO" id="GO:0004175">
    <property type="term" value="F:endopeptidase activity"/>
    <property type="evidence" value="ECO:0007669"/>
    <property type="project" value="UniProtKB-ARBA"/>
</dbReference>
<keyword evidence="3" id="KW-0482">Metalloprotease</keyword>
<dbReference type="AlphaFoldDB" id="A0A6M1TFR9"/>
<dbReference type="EMBL" id="JAALLS010000022">
    <property type="protein sequence ID" value="NGP89634.1"/>
    <property type="molecule type" value="Genomic_DNA"/>
</dbReference>
<feature type="transmembrane region" description="Helical" evidence="1">
    <location>
        <begin position="272"/>
        <end position="293"/>
    </location>
</feature>
<feature type="transmembrane region" description="Helical" evidence="1">
    <location>
        <begin position="195"/>
        <end position="213"/>
    </location>
</feature>
<keyword evidence="3" id="KW-0645">Protease</keyword>
<feature type="transmembrane region" description="Helical" evidence="1">
    <location>
        <begin position="21"/>
        <end position="47"/>
    </location>
</feature>
<keyword evidence="1" id="KW-1133">Transmembrane helix</keyword>
<protein>
    <submittedName>
        <fullName evidence="3">CPBP family intramembrane metalloprotease</fullName>
    </submittedName>
</protein>
<comment type="caution">
    <text evidence="3">The sequence shown here is derived from an EMBL/GenBank/DDBJ whole genome shotgun (WGS) entry which is preliminary data.</text>
</comment>
<gene>
    <name evidence="3" type="ORF">G3569_14845</name>
</gene>
<proteinExistence type="predicted"/>
<dbReference type="RefSeq" id="WP_165270584.1">
    <property type="nucleotide sequence ID" value="NZ_JAALLS010000022.1"/>
</dbReference>
<dbReference type="PANTHER" id="PTHR43592:SF15">
    <property type="entry name" value="CAAX AMINO TERMINAL PROTEASE FAMILY PROTEIN"/>
    <property type="match status" value="1"/>
</dbReference>
<evidence type="ECO:0000313" key="3">
    <source>
        <dbReference type="EMBL" id="NGP89634.1"/>
    </source>
</evidence>
<dbReference type="Pfam" id="PF02517">
    <property type="entry name" value="Rce1-like"/>
    <property type="match status" value="1"/>
</dbReference>
<accession>A0A6M1TFR9</accession>
<organism evidence="3 4">
    <name type="scientific">Fodinibius halophilus</name>
    <dbReference type="NCBI Taxonomy" id="1736908"/>
    <lineage>
        <taxon>Bacteria</taxon>
        <taxon>Pseudomonadati</taxon>
        <taxon>Balneolota</taxon>
        <taxon>Balneolia</taxon>
        <taxon>Balneolales</taxon>
        <taxon>Balneolaceae</taxon>
        <taxon>Fodinibius</taxon>
    </lineage>
</organism>